<sequence length="185" mass="20099">MTIALSLTPAAHVLAQQLTVKDQVELMESMKAEGKTGLARKTKEVDARPAHAGEVVITIIKGQGVETKSKPAEEGDWVVRNRCAETGNEEILVKAANFPERYGEALAPADNRGYQPFRPTGAEMNYFIVSKSLGEFVFDAPWGERMVAMPGDAIVQVQNDPSDTYRIAAASFACTYEITTPAPKP</sequence>
<proteinExistence type="predicted"/>
<dbReference type="Proteomes" id="UP000659172">
    <property type="component" value="Unassembled WGS sequence"/>
</dbReference>
<name>A0ABX2QA18_9HYPH</name>
<keyword evidence="2" id="KW-1185">Reference proteome</keyword>
<gene>
    <name evidence="1" type="ORF">HV823_04835</name>
</gene>
<comment type="caution">
    <text evidence="1">The sequence shown here is derived from an EMBL/GenBank/DDBJ whole genome shotgun (WGS) entry which is preliminary data.</text>
</comment>
<reference evidence="1 2" key="1">
    <citation type="submission" date="2020-06" db="EMBL/GenBank/DDBJ databases">
        <title>Rhizobium sp.nov. isolated from the tomato plant.</title>
        <authorList>
            <person name="Thin K.K."/>
            <person name="Zhang X."/>
            <person name="He S."/>
        </authorList>
    </citation>
    <scope>NUCLEOTIDE SEQUENCE [LARGE SCALE GENOMIC DNA]</scope>
    <source>
        <strain evidence="1 2">DBTS2</strain>
    </source>
</reference>
<evidence type="ECO:0000313" key="1">
    <source>
        <dbReference type="EMBL" id="NVP54579.1"/>
    </source>
</evidence>
<organism evidence="1 2">
    <name type="scientific">Mycoplana rhizolycopersici</name>
    <dbReference type="NCBI Taxonomy" id="2746702"/>
    <lineage>
        <taxon>Bacteria</taxon>
        <taxon>Pseudomonadati</taxon>
        <taxon>Pseudomonadota</taxon>
        <taxon>Alphaproteobacteria</taxon>
        <taxon>Hyphomicrobiales</taxon>
        <taxon>Rhizobiaceae</taxon>
        <taxon>Mycoplana</taxon>
    </lineage>
</organism>
<dbReference type="EMBL" id="JABXYK010000002">
    <property type="protein sequence ID" value="NVP54579.1"/>
    <property type="molecule type" value="Genomic_DNA"/>
</dbReference>
<accession>A0ABX2QA18</accession>
<evidence type="ECO:0000313" key="2">
    <source>
        <dbReference type="Proteomes" id="UP000659172"/>
    </source>
</evidence>
<protein>
    <submittedName>
        <fullName evidence="1">Uncharacterized protein</fullName>
    </submittedName>
</protein>